<evidence type="ECO:0000313" key="4">
    <source>
        <dbReference type="Proteomes" id="UP000431092"/>
    </source>
</evidence>
<dbReference type="EMBL" id="WLVL01000037">
    <property type="protein sequence ID" value="MTB72262.1"/>
    <property type="molecule type" value="Genomic_DNA"/>
</dbReference>
<evidence type="ECO:0000256" key="1">
    <source>
        <dbReference type="SAM" id="MobiDB-lite"/>
    </source>
</evidence>
<keyword evidence="4" id="KW-1185">Reference proteome</keyword>
<feature type="compositionally biased region" description="Low complexity" evidence="1">
    <location>
        <begin position="31"/>
        <end position="56"/>
    </location>
</feature>
<proteinExistence type="predicted"/>
<dbReference type="Proteomes" id="UP000431092">
    <property type="component" value="Unassembled WGS sequence"/>
</dbReference>
<dbReference type="AlphaFoldDB" id="A0A6I3IE67"/>
<protein>
    <recommendedName>
        <fullName evidence="5">Lipoprotein</fullName>
    </recommendedName>
</protein>
<evidence type="ECO:0000256" key="2">
    <source>
        <dbReference type="SAM" id="SignalP"/>
    </source>
</evidence>
<gene>
    <name evidence="3" type="ORF">GGG17_09820</name>
</gene>
<sequence length="387" mass="40948">MTTTRTRASLSAAAAVLLLGAAACSGEPDKTSPTSGAPTSSGAPSASTSASPGGTTRTQMALTTPPTTVASPKAADTPPSQLFAPDNVFRVDVSKAPKDQDSAAMIKNLQGQITPHWGGVAAFNTHQYNPSFYVVDNSVPKQDVAFYDCQKKGAAPAGLLNGPAMFKQVPVPRNAQPASGTDKALSIYNKDTDQLWEFWVMEPTKGAKPGWRACWGGRIDNVSTAPGYYDQPFGVAASGLAHVGYMISLQEARTRKIEHAMGIGLIATRDASQIWYPANRSDGNSNDPTAIPEGARLRLDPSVDVEKLQLSPIGKAVARAAQKYGFIVVDTSGAVALYAESGQPEKARTGKDPWPEILGGQPNYKVLEGFPWDKVQVVQREYGKPGS</sequence>
<keyword evidence="2" id="KW-0732">Signal</keyword>
<accession>A0A6I3IE67</accession>
<dbReference type="RefSeq" id="WP_154593514.1">
    <property type="nucleotide sequence ID" value="NZ_WLVL01000037.1"/>
</dbReference>
<feature type="signal peptide" evidence="2">
    <location>
        <begin position="1"/>
        <end position="25"/>
    </location>
</feature>
<feature type="compositionally biased region" description="Polar residues" evidence="1">
    <location>
        <begin position="57"/>
        <end position="70"/>
    </location>
</feature>
<name>A0A6I3IE67_9MICO</name>
<feature type="region of interest" description="Disordered" evidence="1">
    <location>
        <begin position="24"/>
        <end position="86"/>
    </location>
</feature>
<evidence type="ECO:0008006" key="5">
    <source>
        <dbReference type="Google" id="ProtNLM"/>
    </source>
</evidence>
<comment type="caution">
    <text evidence="3">The sequence shown here is derived from an EMBL/GenBank/DDBJ whole genome shotgun (WGS) entry which is preliminary data.</text>
</comment>
<feature type="chain" id="PRO_5039414222" description="Lipoprotein" evidence="2">
    <location>
        <begin position="26"/>
        <end position="387"/>
    </location>
</feature>
<evidence type="ECO:0000313" key="3">
    <source>
        <dbReference type="EMBL" id="MTB72262.1"/>
    </source>
</evidence>
<organism evidence="3 4">
    <name type="scientific">Arsenicicoccus cauae</name>
    <dbReference type="NCBI Taxonomy" id="2663847"/>
    <lineage>
        <taxon>Bacteria</taxon>
        <taxon>Bacillati</taxon>
        <taxon>Actinomycetota</taxon>
        <taxon>Actinomycetes</taxon>
        <taxon>Micrococcales</taxon>
        <taxon>Intrasporangiaceae</taxon>
        <taxon>Arsenicicoccus</taxon>
    </lineage>
</organism>
<reference evidence="3 4" key="1">
    <citation type="submission" date="2019-11" db="EMBL/GenBank/DDBJ databases">
        <title>Whole genome sequencing identifies a novel species of the genus Arsenicicoccus isolated from human blood.</title>
        <authorList>
            <person name="Jeong J.H."/>
            <person name="Kweon O.J."/>
            <person name="Kim H.R."/>
            <person name="Kim T.-H."/>
            <person name="Ha S.-M."/>
            <person name="Lee M.-K."/>
        </authorList>
    </citation>
    <scope>NUCLEOTIDE SEQUENCE [LARGE SCALE GENOMIC DNA]</scope>
    <source>
        <strain evidence="3 4">MKL-02</strain>
    </source>
</reference>
<dbReference type="PROSITE" id="PS51257">
    <property type="entry name" value="PROKAR_LIPOPROTEIN"/>
    <property type="match status" value="1"/>
</dbReference>